<keyword evidence="1" id="KW-0732">Signal</keyword>
<comment type="caution">
    <text evidence="3">The sequence shown here is derived from an EMBL/GenBank/DDBJ whole genome shotgun (WGS) entry which is preliminary data.</text>
</comment>
<dbReference type="PATRIC" id="fig|1107311.3.peg.1210"/>
<organism evidence="3 4">
    <name type="scientific">Flavobacterium enshiense DK69</name>
    <dbReference type="NCBI Taxonomy" id="1107311"/>
    <lineage>
        <taxon>Bacteria</taxon>
        <taxon>Pseudomonadati</taxon>
        <taxon>Bacteroidota</taxon>
        <taxon>Flavobacteriia</taxon>
        <taxon>Flavobacteriales</taxon>
        <taxon>Flavobacteriaceae</taxon>
        <taxon>Flavobacterium</taxon>
    </lineage>
</organism>
<proteinExistence type="predicted"/>
<name>V6S8S4_9FLAO</name>
<feature type="domain" description="Secretion system C-terminal sorting" evidence="2">
    <location>
        <begin position="241"/>
        <end position="306"/>
    </location>
</feature>
<evidence type="ECO:0000313" key="3">
    <source>
        <dbReference type="EMBL" id="KGO96047.1"/>
    </source>
</evidence>
<evidence type="ECO:0000313" key="4">
    <source>
        <dbReference type="Proteomes" id="UP000030149"/>
    </source>
</evidence>
<dbReference type="Proteomes" id="UP000030149">
    <property type="component" value="Unassembled WGS sequence"/>
</dbReference>
<dbReference type="InterPro" id="IPR026444">
    <property type="entry name" value="Secre_tail"/>
</dbReference>
<dbReference type="STRING" id="1107311.Q767_07225"/>
<protein>
    <recommendedName>
        <fullName evidence="2">Secretion system C-terminal sorting domain-containing protein</fullName>
    </recommendedName>
</protein>
<dbReference type="RefSeq" id="WP_023573248.1">
    <property type="nucleotide sequence ID" value="NZ_AVCS01000009.1"/>
</dbReference>
<dbReference type="eggNOG" id="ENOG5030KCB">
    <property type="taxonomic scope" value="Bacteria"/>
</dbReference>
<accession>V6S8S4</accession>
<dbReference type="EMBL" id="JRLZ01000005">
    <property type="protein sequence ID" value="KGO96047.1"/>
    <property type="molecule type" value="Genomic_DNA"/>
</dbReference>
<gene>
    <name evidence="3" type="ORF">Q767_07225</name>
</gene>
<dbReference type="OrthoDB" id="9816120at2"/>
<dbReference type="AlphaFoldDB" id="V6S8S4"/>
<reference evidence="4" key="1">
    <citation type="submission" date="2013-09" db="EMBL/GenBank/DDBJ databases">
        <authorList>
            <person name="Zeng Z."/>
            <person name="Chen C."/>
        </authorList>
    </citation>
    <scope>NUCLEOTIDE SEQUENCE [LARGE SCALE GENOMIC DNA]</scope>
    <source>
        <strain evidence="4">DK69</strain>
    </source>
</reference>
<reference evidence="3 4" key="2">
    <citation type="journal article" date="2015" name="Stand. Genomic Sci.">
        <title>High quality draft genomic sequence of Flavobacterium enshiense DK69(T) and comparison among Flavobacterium genomes.</title>
        <authorList>
            <person name="Zeng Z."/>
            <person name="Chen C."/>
            <person name="Du H."/>
            <person name="Wang G."/>
            <person name="Li M."/>
        </authorList>
    </citation>
    <scope>NUCLEOTIDE SEQUENCE [LARGE SCALE GENOMIC DNA]</scope>
    <source>
        <strain evidence="3 4">DK69</strain>
    </source>
</reference>
<sequence>MKAIFTLALIFLSTYYGLSQVLYNEAFESLPTGTISVSTVSYEDNNSPVPSGALQIIQDESGKHFRVGMPCKFYRITNWHLREPGNNVVNLEFDFYTGGLTDYVSRGGIFFTDGEFHSIGFLMHSSTKKIVWPDWSPWEPWYEMELGEGNSSVFLPLNSWVRLKMSYDVILKQARFSGPGFSKVYNFVDDSFSDSLGLLYFLHIGEFQNYYYGYDNIVVTATPSSSLSVGFSETQSEILRLYPNPASDYITVESEAEIINVYIYDVNGKRSDVLLQGNKIDVSQFPAGNYIVGLKTDKGFVSQKIVKK</sequence>
<dbReference type="NCBIfam" id="TIGR04183">
    <property type="entry name" value="Por_Secre_tail"/>
    <property type="match status" value="1"/>
</dbReference>
<evidence type="ECO:0000259" key="2">
    <source>
        <dbReference type="Pfam" id="PF18962"/>
    </source>
</evidence>
<evidence type="ECO:0000256" key="1">
    <source>
        <dbReference type="ARBA" id="ARBA00022729"/>
    </source>
</evidence>
<dbReference type="Pfam" id="PF18962">
    <property type="entry name" value="Por_Secre_tail"/>
    <property type="match status" value="1"/>
</dbReference>
<keyword evidence="4" id="KW-1185">Reference proteome</keyword>